<keyword evidence="8" id="KW-1185">Reference proteome</keyword>
<dbReference type="InterPro" id="IPR035996">
    <property type="entry name" value="4pyrrol_Methylase_sf"/>
</dbReference>
<dbReference type="InterPro" id="IPR014008">
    <property type="entry name" value="Cbl_synth_MTase_CbiT"/>
</dbReference>
<evidence type="ECO:0000313" key="8">
    <source>
        <dbReference type="Proteomes" id="UP001519535"/>
    </source>
</evidence>
<dbReference type="Pfam" id="PF00590">
    <property type="entry name" value="TP_methylase"/>
    <property type="match status" value="1"/>
</dbReference>
<dbReference type="PANTHER" id="PTHR43182:SF1">
    <property type="entry name" value="COBALT-PRECORRIN-7 C(5)-METHYLTRANSFERASE"/>
    <property type="match status" value="1"/>
</dbReference>
<evidence type="ECO:0000256" key="1">
    <source>
        <dbReference type="ARBA" id="ARBA00004953"/>
    </source>
</evidence>
<organism evidence="7 8">
    <name type="scientific">Mycolicibacter acidiphilus</name>
    <dbReference type="NCBI Taxonomy" id="2835306"/>
    <lineage>
        <taxon>Bacteria</taxon>
        <taxon>Bacillati</taxon>
        <taxon>Actinomycetota</taxon>
        <taxon>Actinomycetes</taxon>
        <taxon>Mycobacteriales</taxon>
        <taxon>Mycobacteriaceae</taxon>
        <taxon>Mycolicibacter</taxon>
    </lineage>
</organism>
<sequence length="407" mass="41611">MSATAGRVVVVGIGADGFAGLSETIRSTVLAADAVLGGARQLALLPDAPGQERHPWPSPLRAGLPALLAELTGRTVVALASGDPLLSGVGATLIDLLGADAVTVLPAVSSVSLARARLGWPAETTAVVRAGDVHAVLRELAPGRRVLVLSADETTPALLAVLLVERGYGASAMSVLGDLGGDDETRWDGTAATYPTFEGPAPRLNIVALELAGPLATGWVPGLPDQAFEHDGQLTKRDLRAAALARLTPVPGQLLWDVGAGAGSVGIEWLRAHPSCRAIAVEGNPERAQRITRNAANLGVPALQVVTGHAPTALTDLPAPDAVFIGGGLTTPGTLDACLQALKPGGRLVAHGVTLQTEAVLAQAYTEHGGELTRIHVEHAAPLGTFTGWTPARAVTQWAFTVPGARP</sequence>
<keyword evidence="4" id="KW-0808">Transferase</keyword>
<dbReference type="Gene3D" id="3.40.50.150">
    <property type="entry name" value="Vaccinia Virus protein VP39"/>
    <property type="match status" value="1"/>
</dbReference>
<dbReference type="InterPro" id="IPR050714">
    <property type="entry name" value="Cobalamin_biosynth_MTase"/>
</dbReference>
<dbReference type="CDD" id="cd11644">
    <property type="entry name" value="Precorrin-6Y-MT"/>
    <property type="match status" value="1"/>
</dbReference>
<dbReference type="CDD" id="cd02440">
    <property type="entry name" value="AdoMet_MTases"/>
    <property type="match status" value="1"/>
</dbReference>
<dbReference type="Gene3D" id="3.40.1010.10">
    <property type="entry name" value="Cobalt-precorrin-4 Transmethylase, Domain 1"/>
    <property type="match status" value="1"/>
</dbReference>
<protein>
    <submittedName>
        <fullName evidence="7">Precorrin-6y C5,15-methyltransferase (Decarboxylating) subunit CbiE</fullName>
    </submittedName>
</protein>
<dbReference type="InterPro" id="IPR014777">
    <property type="entry name" value="4pyrrole_Mease_sub1"/>
</dbReference>
<evidence type="ECO:0000259" key="6">
    <source>
        <dbReference type="Pfam" id="PF00590"/>
    </source>
</evidence>
<dbReference type="InterPro" id="IPR012818">
    <property type="entry name" value="CbiE"/>
</dbReference>
<evidence type="ECO:0000256" key="4">
    <source>
        <dbReference type="ARBA" id="ARBA00022679"/>
    </source>
</evidence>
<gene>
    <name evidence="7" type="primary">cbiE</name>
    <name evidence="7" type="ORF">KIH27_09960</name>
</gene>
<dbReference type="PIRSF" id="PIRSF036428">
    <property type="entry name" value="CobL"/>
    <property type="match status" value="1"/>
</dbReference>
<keyword evidence="5" id="KW-0949">S-adenosyl-L-methionine</keyword>
<evidence type="ECO:0000256" key="5">
    <source>
        <dbReference type="ARBA" id="ARBA00022691"/>
    </source>
</evidence>
<accession>A0ABS5RHY1</accession>
<reference evidence="7 8" key="1">
    <citation type="submission" date="2021-05" db="EMBL/GenBank/DDBJ databases">
        <title>Mycobacterium acidophilum sp. nov., an extremely acid-tolerant member of the genus Mycobacterium.</title>
        <authorList>
            <person name="Xia J."/>
        </authorList>
    </citation>
    <scope>NUCLEOTIDE SEQUENCE [LARGE SCALE GENOMIC DNA]</scope>
    <source>
        <strain evidence="7 8">M1</strain>
    </source>
</reference>
<evidence type="ECO:0000313" key="7">
    <source>
        <dbReference type="EMBL" id="MBS9533908.1"/>
    </source>
</evidence>
<dbReference type="SUPFAM" id="SSF53790">
    <property type="entry name" value="Tetrapyrrole methylase"/>
    <property type="match status" value="1"/>
</dbReference>
<keyword evidence="2" id="KW-0169">Cobalamin biosynthesis</keyword>
<dbReference type="PANTHER" id="PTHR43182">
    <property type="entry name" value="COBALT-PRECORRIN-6B C(15)-METHYLTRANSFERASE (DECARBOXYLATING)"/>
    <property type="match status" value="1"/>
</dbReference>
<proteinExistence type="predicted"/>
<dbReference type="InterPro" id="IPR029063">
    <property type="entry name" value="SAM-dependent_MTases_sf"/>
</dbReference>
<dbReference type="SUPFAM" id="SSF53335">
    <property type="entry name" value="S-adenosyl-L-methionine-dependent methyltransferases"/>
    <property type="match status" value="1"/>
</dbReference>
<keyword evidence="3" id="KW-0489">Methyltransferase</keyword>
<dbReference type="EMBL" id="JAHCLR010000015">
    <property type="protein sequence ID" value="MBS9533908.1"/>
    <property type="molecule type" value="Genomic_DNA"/>
</dbReference>
<feature type="domain" description="Tetrapyrrole methylase" evidence="6">
    <location>
        <begin position="7"/>
        <end position="192"/>
    </location>
</feature>
<name>A0ABS5RHY1_9MYCO</name>
<dbReference type="NCBIfam" id="TIGR02467">
    <property type="entry name" value="CbiE"/>
    <property type="match status" value="1"/>
</dbReference>
<dbReference type="NCBIfam" id="TIGR02469">
    <property type="entry name" value="CbiT"/>
    <property type="match status" value="1"/>
</dbReference>
<dbReference type="Proteomes" id="UP001519535">
    <property type="component" value="Unassembled WGS sequence"/>
</dbReference>
<evidence type="ECO:0000256" key="2">
    <source>
        <dbReference type="ARBA" id="ARBA00022573"/>
    </source>
</evidence>
<dbReference type="InterPro" id="IPR006365">
    <property type="entry name" value="Cbl_synth_CobL"/>
</dbReference>
<comment type="pathway">
    <text evidence="1">Cofactor biosynthesis; adenosylcobalamin biosynthesis.</text>
</comment>
<comment type="caution">
    <text evidence="7">The sequence shown here is derived from an EMBL/GenBank/DDBJ whole genome shotgun (WGS) entry which is preliminary data.</text>
</comment>
<dbReference type="InterPro" id="IPR000878">
    <property type="entry name" value="4pyrrol_Mease"/>
</dbReference>
<evidence type="ECO:0000256" key="3">
    <source>
        <dbReference type="ARBA" id="ARBA00022603"/>
    </source>
</evidence>